<protein>
    <recommendedName>
        <fullName evidence="3">adenosine deaminase</fullName>
        <ecNumber evidence="3">3.5.4.4</ecNumber>
    </recommendedName>
</protein>
<dbReference type="PANTHER" id="PTHR11409:SF43">
    <property type="entry name" value="ADENOSINE DEAMINASE"/>
    <property type="match status" value="1"/>
</dbReference>
<keyword evidence="4" id="KW-0479">Metal-binding</keyword>
<dbReference type="GO" id="GO:0046103">
    <property type="term" value="P:inosine biosynthetic process"/>
    <property type="evidence" value="ECO:0007669"/>
    <property type="project" value="TreeGrafter"/>
</dbReference>
<feature type="domain" description="Adenosine deaminase" evidence="7">
    <location>
        <begin position="16"/>
        <end position="344"/>
    </location>
</feature>
<dbReference type="EMBL" id="GACK01000104">
    <property type="protein sequence ID" value="JAA64930.1"/>
    <property type="molecule type" value="mRNA"/>
</dbReference>
<accession>L7MLQ1</accession>
<dbReference type="GO" id="GO:0009897">
    <property type="term" value="C:external side of plasma membrane"/>
    <property type="evidence" value="ECO:0007669"/>
    <property type="project" value="TreeGrafter"/>
</dbReference>
<comment type="similarity">
    <text evidence="2">Belongs to the metallo-dependent hydrolases superfamily. Adenosine and AMP deaminases family.</text>
</comment>
<proteinExistence type="evidence at transcript level"/>
<feature type="domain" description="Adenosine deaminase" evidence="7">
    <location>
        <begin position="369"/>
        <end position="424"/>
    </location>
</feature>
<organism evidence="8">
    <name type="scientific">Rhipicephalus pulchellus</name>
    <name type="common">Yellow backed tick</name>
    <name type="synonym">Dermacentor pulchellus</name>
    <dbReference type="NCBI Taxonomy" id="72859"/>
    <lineage>
        <taxon>Eukaryota</taxon>
        <taxon>Metazoa</taxon>
        <taxon>Ecdysozoa</taxon>
        <taxon>Arthropoda</taxon>
        <taxon>Chelicerata</taxon>
        <taxon>Arachnida</taxon>
        <taxon>Acari</taxon>
        <taxon>Parasitiformes</taxon>
        <taxon>Ixodida</taxon>
        <taxon>Ixodoidea</taxon>
        <taxon>Ixodidae</taxon>
        <taxon>Rhipicephalinae</taxon>
        <taxon>Rhipicephalus</taxon>
        <taxon>Rhipicephalus</taxon>
    </lineage>
</organism>
<feature type="non-terminal residue" evidence="8">
    <location>
        <position position="435"/>
    </location>
</feature>
<evidence type="ECO:0000313" key="8">
    <source>
        <dbReference type="EMBL" id="JAA64930.1"/>
    </source>
</evidence>
<dbReference type="InterPro" id="IPR006330">
    <property type="entry name" value="Ado/ade_deaminase"/>
</dbReference>
<dbReference type="SUPFAM" id="SSF51556">
    <property type="entry name" value="Metallo-dependent hydrolases"/>
    <property type="match status" value="1"/>
</dbReference>
<evidence type="ECO:0000259" key="7">
    <source>
        <dbReference type="Pfam" id="PF00962"/>
    </source>
</evidence>
<evidence type="ECO:0000256" key="6">
    <source>
        <dbReference type="ARBA" id="ARBA00022833"/>
    </source>
</evidence>
<dbReference type="GO" id="GO:0060169">
    <property type="term" value="P:negative regulation of adenosine receptor signaling pathway"/>
    <property type="evidence" value="ECO:0007669"/>
    <property type="project" value="TreeGrafter"/>
</dbReference>
<reference evidence="8" key="2">
    <citation type="journal article" date="2015" name="J. Proteomics">
        <title>Sexual differences in the sialomes of the zebra tick, Rhipicephalus pulchellus.</title>
        <authorList>
            <person name="Tan A.W."/>
            <person name="Francischetti I.M."/>
            <person name="Slovak M."/>
            <person name="Kini R.M."/>
            <person name="Ribeiro J.M."/>
        </authorList>
    </citation>
    <scope>NUCLEOTIDE SEQUENCE</scope>
    <source>
        <tissue evidence="8">Salivary gland</tissue>
    </source>
</reference>
<comment type="cofactor">
    <cofactor evidence="1">
        <name>Zn(2+)</name>
        <dbReference type="ChEBI" id="CHEBI:29105"/>
    </cofactor>
</comment>
<dbReference type="EC" id="3.5.4.4" evidence="3"/>
<dbReference type="Pfam" id="PF00962">
    <property type="entry name" value="A_deaminase"/>
    <property type="match status" value="2"/>
</dbReference>
<evidence type="ECO:0000256" key="4">
    <source>
        <dbReference type="ARBA" id="ARBA00022723"/>
    </source>
</evidence>
<evidence type="ECO:0000256" key="2">
    <source>
        <dbReference type="ARBA" id="ARBA00006676"/>
    </source>
</evidence>
<dbReference type="GO" id="GO:0046872">
    <property type="term" value="F:metal ion binding"/>
    <property type="evidence" value="ECO:0007669"/>
    <property type="project" value="UniProtKB-KW"/>
</dbReference>
<dbReference type="PANTHER" id="PTHR11409">
    <property type="entry name" value="ADENOSINE DEAMINASE"/>
    <property type="match status" value="1"/>
</dbReference>
<reference evidence="8" key="1">
    <citation type="submission" date="2012-11" db="EMBL/GenBank/DDBJ databases">
        <authorList>
            <person name="Lucero-Rivera Y.E."/>
            <person name="Tovar-Ramirez D."/>
        </authorList>
    </citation>
    <scope>NUCLEOTIDE SEQUENCE</scope>
    <source>
        <tissue evidence="8">Salivary gland</tissue>
    </source>
</reference>
<dbReference type="GO" id="GO:0004000">
    <property type="term" value="F:adenosine deaminase activity"/>
    <property type="evidence" value="ECO:0007669"/>
    <property type="project" value="TreeGrafter"/>
</dbReference>
<dbReference type="InterPro" id="IPR001365">
    <property type="entry name" value="A_deaminase_dom"/>
</dbReference>
<dbReference type="Gene3D" id="3.20.20.140">
    <property type="entry name" value="Metal-dependent hydrolases"/>
    <property type="match status" value="2"/>
</dbReference>
<sequence>MSFLKHFDPCMIPRTRVELHLHLDGSIRHETIWELAQKKNINLGVKSLADLRTKLIKVDSTTLADFLDRFAVFLPTVVGDLEAVERISYELCEDQAREGVAYFEARYSPHFLASKEKNVTPKQVVEAVNCGLRRGQCDFQIKTRSIICCVVGNDEWSKECLKFCEEYQNKGVVGIDIAKDEAALPEFTKGEFQVYERAKHLGIGRTAHAGESGGYKSVMDAMVKLYCDRVGHGYRVFEDPTGSTFKMAQEKNLHFEACPYSSVLTGGCPLSSKKHSVIRFAEENANFSISKDDSTITGSTLDDEYDFLRQLGLTEAHFIRANLNAARSCFLSEPEKKDLIASLKEEYGISPMKEADKVRLRPVQPVPPESGGYKSVMDAMVKLYCDRVGHGYRVFEDPTGNTFKMAQEKNLHFETCPYSSVLTGGCPLSSKKHSV</sequence>
<evidence type="ECO:0000256" key="1">
    <source>
        <dbReference type="ARBA" id="ARBA00001947"/>
    </source>
</evidence>
<evidence type="ECO:0000256" key="5">
    <source>
        <dbReference type="ARBA" id="ARBA00022801"/>
    </source>
</evidence>
<dbReference type="InterPro" id="IPR032466">
    <property type="entry name" value="Metal_Hydrolase"/>
</dbReference>
<keyword evidence="5" id="KW-0378">Hydrolase</keyword>
<name>L7MLQ1_RHIPC</name>
<keyword evidence="6" id="KW-0862">Zinc</keyword>
<dbReference type="GO" id="GO:0043103">
    <property type="term" value="P:hypoxanthine salvage"/>
    <property type="evidence" value="ECO:0007669"/>
    <property type="project" value="TreeGrafter"/>
</dbReference>
<dbReference type="AlphaFoldDB" id="L7MLQ1"/>
<dbReference type="GO" id="GO:0005829">
    <property type="term" value="C:cytosol"/>
    <property type="evidence" value="ECO:0007669"/>
    <property type="project" value="TreeGrafter"/>
</dbReference>
<dbReference type="GO" id="GO:0006154">
    <property type="term" value="P:adenosine catabolic process"/>
    <property type="evidence" value="ECO:0007669"/>
    <property type="project" value="TreeGrafter"/>
</dbReference>
<dbReference type="FunFam" id="3.20.20.140:FF:000057">
    <property type="entry name" value="Adenosine deaminase"/>
    <property type="match status" value="1"/>
</dbReference>
<dbReference type="NCBIfam" id="TIGR01430">
    <property type="entry name" value="aden_deam"/>
    <property type="match status" value="1"/>
</dbReference>
<evidence type="ECO:0000256" key="3">
    <source>
        <dbReference type="ARBA" id="ARBA00012784"/>
    </source>
</evidence>